<dbReference type="AlphaFoldDB" id="A0A8J8NTN9"/>
<protein>
    <submittedName>
        <fullName evidence="3">Uncharacterized protein</fullName>
    </submittedName>
</protein>
<accession>A0A8J8NTN9</accession>
<feature type="transmembrane region" description="Helical" evidence="2">
    <location>
        <begin position="105"/>
        <end position="121"/>
    </location>
</feature>
<feature type="transmembrane region" description="Helical" evidence="2">
    <location>
        <begin position="325"/>
        <end position="345"/>
    </location>
</feature>
<dbReference type="InterPro" id="IPR002528">
    <property type="entry name" value="MATE_fam"/>
</dbReference>
<feature type="transmembrane region" description="Helical" evidence="2">
    <location>
        <begin position="58"/>
        <end position="84"/>
    </location>
</feature>
<dbReference type="Pfam" id="PF01554">
    <property type="entry name" value="MatE"/>
    <property type="match status" value="2"/>
</dbReference>
<dbReference type="PANTHER" id="PTHR11206">
    <property type="entry name" value="MULTIDRUG RESISTANCE PROTEIN"/>
    <property type="match status" value="1"/>
</dbReference>
<keyword evidence="4" id="KW-1185">Reference proteome</keyword>
<dbReference type="Proteomes" id="UP000785679">
    <property type="component" value="Unassembled WGS sequence"/>
</dbReference>
<reference evidence="3" key="1">
    <citation type="submission" date="2019-06" db="EMBL/GenBank/DDBJ databases">
        <authorList>
            <person name="Zheng W."/>
        </authorList>
    </citation>
    <scope>NUCLEOTIDE SEQUENCE</scope>
    <source>
        <strain evidence="3">QDHG01</strain>
    </source>
</reference>
<keyword evidence="2" id="KW-0472">Membrane</keyword>
<feature type="transmembrane region" description="Helical" evidence="2">
    <location>
        <begin position="21"/>
        <end position="46"/>
    </location>
</feature>
<comment type="caution">
    <text evidence="3">The sequence shown here is derived from an EMBL/GenBank/DDBJ whole genome shotgun (WGS) entry which is preliminary data.</text>
</comment>
<organism evidence="3 4">
    <name type="scientific">Halteria grandinella</name>
    <dbReference type="NCBI Taxonomy" id="5974"/>
    <lineage>
        <taxon>Eukaryota</taxon>
        <taxon>Sar</taxon>
        <taxon>Alveolata</taxon>
        <taxon>Ciliophora</taxon>
        <taxon>Intramacronucleata</taxon>
        <taxon>Spirotrichea</taxon>
        <taxon>Stichotrichia</taxon>
        <taxon>Sporadotrichida</taxon>
        <taxon>Halteriidae</taxon>
        <taxon>Halteria</taxon>
    </lineage>
</organism>
<feature type="transmembrane region" description="Helical" evidence="2">
    <location>
        <begin position="424"/>
        <end position="443"/>
    </location>
</feature>
<dbReference type="GO" id="GO:0042910">
    <property type="term" value="F:xenobiotic transmembrane transporter activity"/>
    <property type="evidence" value="ECO:0007669"/>
    <property type="project" value="InterPro"/>
</dbReference>
<dbReference type="GO" id="GO:0015297">
    <property type="term" value="F:antiporter activity"/>
    <property type="evidence" value="ECO:0007669"/>
    <property type="project" value="InterPro"/>
</dbReference>
<feature type="transmembrane region" description="Helical" evidence="2">
    <location>
        <begin position="202"/>
        <end position="220"/>
    </location>
</feature>
<dbReference type="GO" id="GO:0016020">
    <property type="term" value="C:membrane"/>
    <property type="evidence" value="ECO:0007669"/>
    <property type="project" value="InterPro"/>
</dbReference>
<keyword evidence="2" id="KW-0812">Transmembrane</keyword>
<keyword evidence="2" id="KW-1133">Transmembrane helix</keyword>
<evidence type="ECO:0000313" key="3">
    <source>
        <dbReference type="EMBL" id="TNV80050.1"/>
    </source>
</evidence>
<proteinExistence type="inferred from homology"/>
<dbReference type="EMBL" id="RRYP01008059">
    <property type="protein sequence ID" value="TNV80050.1"/>
    <property type="molecule type" value="Genomic_DNA"/>
</dbReference>
<evidence type="ECO:0000256" key="2">
    <source>
        <dbReference type="SAM" id="Phobius"/>
    </source>
</evidence>
<dbReference type="OrthoDB" id="304203at2759"/>
<gene>
    <name evidence="3" type="ORF">FGO68_gene13257</name>
</gene>
<comment type="similarity">
    <text evidence="1">Belongs to the multi antimicrobial extrusion (MATE) (TC 2.A.66.1) family.</text>
</comment>
<evidence type="ECO:0000313" key="4">
    <source>
        <dbReference type="Proteomes" id="UP000785679"/>
    </source>
</evidence>
<feature type="transmembrane region" description="Helical" evidence="2">
    <location>
        <begin position="246"/>
        <end position="267"/>
    </location>
</feature>
<feature type="transmembrane region" description="Helical" evidence="2">
    <location>
        <begin position="393"/>
        <end position="412"/>
    </location>
</feature>
<sequence length="478" mass="52920">MLDSNPTPPPLPTAGKVIKDILAIAGPVLVTLLSFFLTEAMTIMFAGHLGDPAMLAGAGLGSMLMTIAGIAITCGMNSALSTLISQSYGSKNMRLCGVYYNQARIMVAVLFVPIMIVLINSDHVFRAIGFEEHICQHARTFIMYKSPHLFLFSIYDATKRLLYNTGFQQVPMYIQMGTTVLHPLWCYLFVHVINMGIGGPALAASVSQLINIACLSFYLGRIKEFEEMWFLPNAECFKGLFNYMKIGFPSMCLIWLEWCAFEFLTFMSGYLDVDSTGAQIVLMNLEQLVYMPAWAFQIAAAAVVGKSIGEGNVPLAKLYGKFVQLLTLGETLIQLVLIIALRTLIAEVYTNVEGVQVLARQALIIVAFGQLFNQTQATQQGIVRGLGQVRTAAVNALVSYYGVSVPMGYVFTFMVGNGGLGLNGLWYGMFSGQLVLCLIYQYFITFKFDWDKIVRECKERTDKDQKLIEMKDEKAEGV</sequence>
<evidence type="ECO:0000256" key="1">
    <source>
        <dbReference type="ARBA" id="ARBA00010199"/>
    </source>
</evidence>
<dbReference type="NCBIfam" id="TIGR00797">
    <property type="entry name" value="matE"/>
    <property type="match status" value="1"/>
</dbReference>
<name>A0A8J8NTN9_HALGN</name>